<proteinExistence type="predicted"/>
<sequence length="103" mass="11791">MTEPKMDEVKADRKLKGKTNFIGWKHEFERAAKANDIFKYLTGEEIVPPKPRKEEYFLKPFKAKTHRSAQAKKTAQTVTPSPDDDNKTDDAQAILISTNNNLQ</sequence>
<organism evidence="2 3">
    <name type="scientific">Zopfia rhizophila CBS 207.26</name>
    <dbReference type="NCBI Taxonomy" id="1314779"/>
    <lineage>
        <taxon>Eukaryota</taxon>
        <taxon>Fungi</taxon>
        <taxon>Dikarya</taxon>
        <taxon>Ascomycota</taxon>
        <taxon>Pezizomycotina</taxon>
        <taxon>Dothideomycetes</taxon>
        <taxon>Dothideomycetes incertae sedis</taxon>
        <taxon>Zopfiaceae</taxon>
        <taxon>Zopfia</taxon>
    </lineage>
</organism>
<keyword evidence="3" id="KW-1185">Reference proteome</keyword>
<dbReference type="Proteomes" id="UP000800200">
    <property type="component" value="Unassembled WGS sequence"/>
</dbReference>
<feature type="compositionally biased region" description="Polar residues" evidence="1">
    <location>
        <begin position="71"/>
        <end position="80"/>
    </location>
</feature>
<dbReference type="AlphaFoldDB" id="A0A6A6DB99"/>
<evidence type="ECO:0000256" key="1">
    <source>
        <dbReference type="SAM" id="MobiDB-lite"/>
    </source>
</evidence>
<evidence type="ECO:0000313" key="3">
    <source>
        <dbReference type="Proteomes" id="UP000800200"/>
    </source>
</evidence>
<dbReference type="OrthoDB" id="4239548at2759"/>
<feature type="region of interest" description="Disordered" evidence="1">
    <location>
        <begin position="63"/>
        <end position="103"/>
    </location>
</feature>
<reference evidence="2" key="1">
    <citation type="journal article" date="2020" name="Stud. Mycol.">
        <title>101 Dothideomycetes genomes: a test case for predicting lifestyles and emergence of pathogens.</title>
        <authorList>
            <person name="Haridas S."/>
            <person name="Albert R."/>
            <person name="Binder M."/>
            <person name="Bloem J."/>
            <person name="Labutti K."/>
            <person name="Salamov A."/>
            <person name="Andreopoulos B."/>
            <person name="Baker S."/>
            <person name="Barry K."/>
            <person name="Bills G."/>
            <person name="Bluhm B."/>
            <person name="Cannon C."/>
            <person name="Castanera R."/>
            <person name="Culley D."/>
            <person name="Daum C."/>
            <person name="Ezra D."/>
            <person name="Gonzalez J."/>
            <person name="Henrissat B."/>
            <person name="Kuo A."/>
            <person name="Liang C."/>
            <person name="Lipzen A."/>
            <person name="Lutzoni F."/>
            <person name="Magnuson J."/>
            <person name="Mondo S."/>
            <person name="Nolan M."/>
            <person name="Ohm R."/>
            <person name="Pangilinan J."/>
            <person name="Park H.-J."/>
            <person name="Ramirez L."/>
            <person name="Alfaro M."/>
            <person name="Sun H."/>
            <person name="Tritt A."/>
            <person name="Yoshinaga Y."/>
            <person name="Zwiers L.-H."/>
            <person name="Turgeon B."/>
            <person name="Goodwin S."/>
            <person name="Spatafora J."/>
            <person name="Crous P."/>
            <person name="Grigoriev I."/>
        </authorList>
    </citation>
    <scope>NUCLEOTIDE SEQUENCE</scope>
    <source>
        <strain evidence="2">CBS 207.26</strain>
    </source>
</reference>
<name>A0A6A6DB99_9PEZI</name>
<evidence type="ECO:0000313" key="2">
    <source>
        <dbReference type="EMBL" id="KAF2174916.1"/>
    </source>
</evidence>
<protein>
    <submittedName>
        <fullName evidence="2">Uncharacterized protein</fullName>
    </submittedName>
</protein>
<accession>A0A6A6DB99</accession>
<gene>
    <name evidence="2" type="ORF">K469DRAFT_769406</name>
</gene>
<dbReference type="EMBL" id="ML994761">
    <property type="protein sequence ID" value="KAF2174916.1"/>
    <property type="molecule type" value="Genomic_DNA"/>
</dbReference>